<comment type="cofactor">
    <cofactor evidence="17">
        <name>Mn(2+)</name>
        <dbReference type="ChEBI" id="CHEBI:29035"/>
    </cofactor>
    <cofactor evidence="17">
        <name>Co(2+)</name>
        <dbReference type="ChEBI" id="CHEBI:48828"/>
    </cofactor>
    <cofactor evidence="17">
        <name>Cd(2+)</name>
        <dbReference type="ChEBI" id="CHEBI:48775"/>
    </cofactor>
    <text evidence="17">Binds 1 divalent cation per subunit. The enzyme is active with manganese, cobalt or cadmium ions.</text>
</comment>
<reference evidence="21" key="1">
    <citation type="submission" date="2022-02" db="EMBL/GenBank/DDBJ databases">
        <authorList>
            <person name="Henning P.M."/>
            <person name="McCubbin A.G."/>
            <person name="Shore J.S."/>
        </authorList>
    </citation>
    <scope>NUCLEOTIDE SEQUENCE</scope>
    <source>
        <strain evidence="21">F60SS</strain>
        <tissue evidence="21">Leaves</tissue>
    </source>
</reference>
<evidence type="ECO:0000256" key="18">
    <source>
        <dbReference type="RuleBase" id="RU363071"/>
    </source>
</evidence>
<dbReference type="GO" id="GO:0005634">
    <property type="term" value="C:nucleus"/>
    <property type="evidence" value="ECO:0007669"/>
    <property type="project" value="UniProtKB-SubCell"/>
</dbReference>
<evidence type="ECO:0000256" key="16">
    <source>
        <dbReference type="ARBA" id="ARBA00047508"/>
    </source>
</evidence>
<feature type="region of interest" description="Disordered" evidence="19">
    <location>
        <begin position="159"/>
        <end position="228"/>
    </location>
</feature>
<dbReference type="PANTHER" id="PTHR21337:SF23">
    <property type="entry name" value="PHOSPHO-2-DEHYDRO-3-DEOXYHEPTONATE ALDOLASE"/>
    <property type="match status" value="1"/>
</dbReference>
<feature type="binding site" evidence="17">
    <location>
        <position position="986"/>
    </location>
    <ligand>
        <name>Mn(2+)</name>
        <dbReference type="ChEBI" id="CHEBI:29035"/>
    </ligand>
</feature>
<dbReference type="InterPro" id="IPR011335">
    <property type="entry name" value="Restrct_endonuc-II-like"/>
</dbReference>
<evidence type="ECO:0000256" key="14">
    <source>
        <dbReference type="ARBA" id="ARBA00023204"/>
    </source>
</evidence>
<keyword evidence="10" id="KW-0378">Hydrolase</keyword>
<feature type="binding site" evidence="17">
    <location>
        <position position="742"/>
    </location>
    <ligand>
        <name>phosphoenolpyruvate</name>
        <dbReference type="ChEBI" id="CHEBI:58702"/>
    </ligand>
</feature>
<dbReference type="InterPro" id="IPR047520">
    <property type="entry name" value="XPF_nuclease"/>
</dbReference>
<evidence type="ECO:0000256" key="11">
    <source>
        <dbReference type="ARBA" id="ARBA00022946"/>
    </source>
</evidence>
<evidence type="ECO:0000256" key="6">
    <source>
        <dbReference type="ARBA" id="ARBA00022679"/>
    </source>
</evidence>
<evidence type="ECO:0000256" key="4">
    <source>
        <dbReference type="ARBA" id="ARBA00010015"/>
    </source>
</evidence>
<gene>
    <name evidence="21" type="ORF">Tsubulata_038601</name>
</gene>
<dbReference type="NCBIfam" id="TIGR01358">
    <property type="entry name" value="DAHP_synth_II"/>
    <property type="match status" value="1"/>
</dbReference>
<dbReference type="GO" id="GO:0016787">
    <property type="term" value="F:hydrolase activity"/>
    <property type="evidence" value="ECO:0007669"/>
    <property type="project" value="UniProtKB-KW"/>
</dbReference>
<evidence type="ECO:0000256" key="5">
    <source>
        <dbReference type="ARBA" id="ARBA00022605"/>
    </source>
</evidence>
<dbReference type="Pfam" id="PF01474">
    <property type="entry name" value="DAHP_synth_2"/>
    <property type="match status" value="1"/>
</dbReference>
<evidence type="ECO:0000256" key="1">
    <source>
        <dbReference type="ARBA" id="ARBA00004123"/>
    </source>
</evidence>
<comment type="pathway">
    <text evidence="2 18">Metabolic intermediate biosynthesis; chorismate biosynthesis; chorismate from D-erythrose 4-phosphate and phosphoenolpyruvate: step 1/7.</text>
</comment>
<dbReference type="InterPro" id="IPR006166">
    <property type="entry name" value="ERCC4_domain"/>
</dbReference>
<dbReference type="GO" id="GO:0009073">
    <property type="term" value="P:aromatic amino acid family biosynthetic process"/>
    <property type="evidence" value="ECO:0007669"/>
    <property type="project" value="UniProtKB-KW"/>
</dbReference>
<dbReference type="SUPFAM" id="SSF47781">
    <property type="entry name" value="RuvA domain 2-like"/>
    <property type="match status" value="1"/>
</dbReference>
<keyword evidence="5 18" id="KW-0028">Amino-acid biosynthesis</keyword>
<evidence type="ECO:0000313" key="22">
    <source>
        <dbReference type="Proteomes" id="UP001141552"/>
    </source>
</evidence>
<evidence type="ECO:0000256" key="9">
    <source>
        <dbReference type="ARBA" id="ARBA00022763"/>
    </source>
</evidence>
<proteinExistence type="inferred from homology"/>
<protein>
    <recommendedName>
        <fullName evidence="18">Phospho-2-dehydro-3-deoxyheptonate aldolase</fullName>
        <ecNumber evidence="18">2.5.1.54</ecNumber>
    </recommendedName>
</protein>
<dbReference type="SUPFAM" id="SSF52980">
    <property type="entry name" value="Restriction endonuclease-like"/>
    <property type="match status" value="1"/>
</dbReference>
<comment type="subcellular location">
    <subcellularLocation>
        <location evidence="1">Nucleus</location>
    </subcellularLocation>
    <subcellularLocation>
        <location evidence="18">Plastid</location>
        <location evidence="18">Chloroplast</location>
    </subcellularLocation>
</comment>
<evidence type="ECO:0000259" key="20">
    <source>
        <dbReference type="SMART" id="SM00891"/>
    </source>
</evidence>
<keyword evidence="9" id="KW-0227">DNA damage</keyword>
<feature type="binding site" evidence="17">
    <location>
        <position position="1058"/>
    </location>
    <ligand>
        <name>Mn(2+)</name>
        <dbReference type="ChEBI" id="CHEBI:29035"/>
    </ligand>
</feature>
<evidence type="ECO:0000256" key="15">
    <source>
        <dbReference type="ARBA" id="ARBA00023242"/>
    </source>
</evidence>
<dbReference type="InterPro" id="IPR002480">
    <property type="entry name" value="DAHP_synth_2"/>
</dbReference>
<dbReference type="FunFam" id="3.40.50.10130:FF:000002">
    <property type="entry name" value="DNA repair endonuclease XPF"/>
    <property type="match status" value="1"/>
</dbReference>
<keyword evidence="14" id="KW-0234">DNA repair</keyword>
<dbReference type="Gene3D" id="3.20.20.70">
    <property type="entry name" value="Aldolase class I"/>
    <property type="match status" value="1"/>
</dbReference>
<dbReference type="EC" id="2.5.1.54" evidence="18"/>
<reference evidence="21" key="2">
    <citation type="journal article" date="2023" name="Plants (Basel)">
        <title>Annotation of the Turnera subulata (Passifloraceae) Draft Genome Reveals the S-Locus Evolved after the Divergence of Turneroideae from Passifloroideae in a Stepwise Manner.</title>
        <authorList>
            <person name="Henning P.M."/>
            <person name="Roalson E.H."/>
            <person name="Mir W."/>
            <person name="McCubbin A.G."/>
            <person name="Shore J.S."/>
        </authorList>
    </citation>
    <scope>NUCLEOTIDE SEQUENCE</scope>
    <source>
        <strain evidence="21">F60SS</strain>
    </source>
</reference>
<feature type="binding site" evidence="17">
    <location>
        <begin position="900"/>
        <end position="901"/>
    </location>
    <ligand>
        <name>phosphoenolpyruvate</name>
        <dbReference type="ChEBI" id="CHEBI:58702"/>
    </ligand>
</feature>
<feature type="binding site" evidence="17">
    <location>
        <position position="703"/>
    </location>
    <ligand>
        <name>Mn(2+)</name>
        <dbReference type="ChEBI" id="CHEBI:29035"/>
    </ligand>
</feature>
<dbReference type="PANTHER" id="PTHR21337">
    <property type="entry name" value="PHOSPHO-2-DEHYDRO-3-DEOXYHEPTONATE ALDOLASE 1, 2"/>
    <property type="match status" value="1"/>
</dbReference>
<feature type="compositionally biased region" description="Basic and acidic residues" evidence="19">
    <location>
        <begin position="198"/>
        <end position="214"/>
    </location>
</feature>
<dbReference type="Proteomes" id="UP001141552">
    <property type="component" value="Unassembled WGS sequence"/>
</dbReference>
<comment type="similarity">
    <text evidence="3 18">Belongs to the class-II DAHP synthase family.</text>
</comment>
<feature type="binding site" evidence="17">
    <location>
        <position position="923"/>
    </location>
    <ligand>
        <name>phosphoenolpyruvate</name>
        <dbReference type="ChEBI" id="CHEBI:58702"/>
    </ligand>
</feature>
<accession>A0A9Q0JJ26</accession>
<dbReference type="GO" id="GO:0009507">
    <property type="term" value="C:chloroplast"/>
    <property type="evidence" value="ECO:0007669"/>
    <property type="project" value="UniProtKB-SubCell"/>
</dbReference>
<evidence type="ECO:0000256" key="17">
    <source>
        <dbReference type="PIRSR" id="PIRSR602480-1"/>
    </source>
</evidence>
<dbReference type="Pfam" id="PF02732">
    <property type="entry name" value="ERCC4"/>
    <property type="match status" value="1"/>
</dbReference>
<dbReference type="GO" id="GO:0008652">
    <property type="term" value="P:amino acid biosynthetic process"/>
    <property type="evidence" value="ECO:0007669"/>
    <property type="project" value="UniProtKB-KW"/>
</dbReference>
<evidence type="ECO:0000256" key="12">
    <source>
        <dbReference type="ARBA" id="ARBA00023125"/>
    </source>
</evidence>
<keyword evidence="11 18" id="KW-0809">Transit peptide</keyword>
<evidence type="ECO:0000313" key="21">
    <source>
        <dbReference type="EMBL" id="KAJ4844426.1"/>
    </source>
</evidence>
<dbReference type="EMBL" id="JAKUCV010001952">
    <property type="protein sequence ID" value="KAJ4844426.1"/>
    <property type="molecule type" value="Genomic_DNA"/>
</dbReference>
<comment type="catalytic activity">
    <reaction evidence="16 18">
        <text>D-erythrose 4-phosphate + phosphoenolpyruvate + H2O = 7-phospho-2-dehydro-3-deoxy-D-arabino-heptonate + phosphate</text>
        <dbReference type="Rhea" id="RHEA:14717"/>
        <dbReference type="ChEBI" id="CHEBI:15377"/>
        <dbReference type="ChEBI" id="CHEBI:16897"/>
        <dbReference type="ChEBI" id="CHEBI:43474"/>
        <dbReference type="ChEBI" id="CHEBI:58394"/>
        <dbReference type="ChEBI" id="CHEBI:58702"/>
        <dbReference type="EC" id="2.5.1.54"/>
    </reaction>
</comment>
<dbReference type="InterPro" id="IPR010994">
    <property type="entry name" value="RuvA_2-like"/>
</dbReference>
<evidence type="ECO:0000256" key="19">
    <source>
        <dbReference type="SAM" id="MobiDB-lite"/>
    </source>
</evidence>
<dbReference type="OrthoDB" id="361020at2759"/>
<name>A0A9Q0JJ26_9ROSI</name>
<dbReference type="GO" id="GO:0004519">
    <property type="term" value="F:endonuclease activity"/>
    <property type="evidence" value="ECO:0007669"/>
    <property type="project" value="UniProtKB-KW"/>
</dbReference>
<comment type="similarity">
    <text evidence="4">Belongs to the XPF family.</text>
</comment>
<feature type="binding site" evidence="17">
    <location>
        <position position="1028"/>
    </location>
    <ligand>
        <name>Mn(2+)</name>
        <dbReference type="ChEBI" id="CHEBI:29035"/>
    </ligand>
</feature>
<keyword evidence="17" id="KW-0464">Manganese</keyword>
<keyword evidence="17" id="KW-0104">Cadmium</keyword>
<keyword evidence="8" id="KW-0255">Endonuclease</keyword>
<dbReference type="SMART" id="SM00891">
    <property type="entry name" value="ERCC4"/>
    <property type="match status" value="1"/>
</dbReference>
<evidence type="ECO:0000256" key="3">
    <source>
        <dbReference type="ARBA" id="ARBA00008911"/>
    </source>
</evidence>
<dbReference type="InterPro" id="IPR013785">
    <property type="entry name" value="Aldolase_TIM"/>
</dbReference>
<evidence type="ECO:0000256" key="2">
    <source>
        <dbReference type="ARBA" id="ARBA00004688"/>
    </source>
</evidence>
<feature type="region of interest" description="Disordered" evidence="19">
    <location>
        <begin position="103"/>
        <end position="123"/>
    </location>
</feature>
<keyword evidence="7" id="KW-0540">Nuclease</keyword>
<dbReference type="CDD" id="cd20078">
    <property type="entry name" value="XPF_nuclease_XPF_euk"/>
    <property type="match status" value="1"/>
</dbReference>
<dbReference type="GO" id="GO:0003677">
    <property type="term" value="F:DNA binding"/>
    <property type="evidence" value="ECO:0007669"/>
    <property type="project" value="UniProtKB-KW"/>
</dbReference>
<comment type="caution">
    <text evidence="21">The sequence shown here is derived from an EMBL/GenBank/DDBJ whole genome shotgun (WGS) entry which is preliminary data.</text>
</comment>
<feature type="domain" description="ERCC4" evidence="20">
    <location>
        <begin position="392"/>
        <end position="472"/>
    </location>
</feature>
<dbReference type="AlphaFoldDB" id="A0A9Q0JJ26"/>
<dbReference type="Gene3D" id="3.40.50.10130">
    <property type="match status" value="1"/>
</dbReference>
<organism evidence="21 22">
    <name type="scientific">Turnera subulata</name>
    <dbReference type="NCBI Taxonomy" id="218843"/>
    <lineage>
        <taxon>Eukaryota</taxon>
        <taxon>Viridiplantae</taxon>
        <taxon>Streptophyta</taxon>
        <taxon>Embryophyta</taxon>
        <taxon>Tracheophyta</taxon>
        <taxon>Spermatophyta</taxon>
        <taxon>Magnoliopsida</taxon>
        <taxon>eudicotyledons</taxon>
        <taxon>Gunneridae</taxon>
        <taxon>Pentapetalae</taxon>
        <taxon>rosids</taxon>
        <taxon>fabids</taxon>
        <taxon>Malpighiales</taxon>
        <taxon>Passifloraceae</taxon>
        <taxon>Turnera</taxon>
    </lineage>
</organism>
<keyword evidence="17" id="KW-0170">Cobalt</keyword>
<evidence type="ECO:0000256" key="7">
    <source>
        <dbReference type="ARBA" id="ARBA00022722"/>
    </source>
</evidence>
<dbReference type="Gene3D" id="1.10.150.20">
    <property type="entry name" value="5' to 3' exonuclease, C-terminal subdomain"/>
    <property type="match status" value="1"/>
</dbReference>
<dbReference type="SUPFAM" id="SSF51569">
    <property type="entry name" value="Aldolase"/>
    <property type="match status" value="1"/>
</dbReference>
<sequence>MSSDGAASASSTGGAVLQVALEESPKWKEILEEIEGERQKQALSSEEITAEIQEGDNGIVLVACKDERSCMQLEDCITNGPQKALQEEWEKYLLSKVELRGFQTPQKKKSKPKPREPKGFGILDGVVPVTTAQNSEASSINKQEHDALLAAASEIRNQYKKDNVVEDDPQPHTGSKKREKGRGKGQNKRVKVTGRNAKNKDGFQHSEVETEDSPKISGSENEGQKAKIEQPVLDGKLQASAEKGVLRRHNQQPAHTANKNAKPIPPVHFYALESNQPILDTLMPSVIVVYDPDMTFVREIEVYKAENPSRRLKVYFLFYEDSTEVQKFEASIRRENGAFESLIRQKSMMMIPVDQNGHCLGLNSSMELEASSSQNSITRKAGGRKEVQKEMQVIVDMREFMSSLPNVLHQKGMRIIPVTLEVGDYILSPLICVERKSIQDLFMSFTSGRLYHQVEMMVRYYRMPVLLIEFSQDKSFSFQSASDIGDDVTPTNIISKLSLLALHFPRLRIIWSRSLHATAEIFASLKANQDEPDGVKAIRVGVPSEDGIVENDVRAENYNTSAVEFLRRLPGVTDSNYRAIMDGCSSLAELSLLPMDKLAELMGGQKAARTLRDFLDAKYPTRVEHFSPKASLSALTTHWSIDSWRSKPARQQPVYPDADDLDSILRTISTFPPIVFAGEARTLEERIANAAEGKAFLLQGGDCAESFKEFSANNIRDTFRVILQMSIALTFGAQMPIIKVGRMAGQFAKPRSDPVEIKDGVKLPSYRGDIINGADFDEQSRMPDPQRLIRAYLQSVGTLNLLRAFAQGGYAAIQRVSEWNLDFLHGEQGYKYMELARRVDESLGFMTACGLTVEHPIMKTTEFYTSHECLHLPYEQALTRVDSTTGLYYDCSAHMLWVGERTRQLDGAHVEFLRGISNPLGIKVSDKMEPEELVKLCQILNPHNRPGRLTIITRMGAEKMRIKLPHLIRAINQNDLMVTWVCDPMHGNTIKAPSSIKTRSFDAIRAELRAFFDVHELEGSHPGGVHLEMTGQNVTECVGGTKTVTFEDLKSRYHTHCDPRLNASQSLELAFAIAERLRKTRLRSADGIVSRRRNGYMA</sequence>
<keyword evidence="18" id="KW-0934">Plastid</keyword>
<keyword evidence="12" id="KW-0238">DNA-binding</keyword>
<dbReference type="FunFam" id="1.10.150.20:FF:000038">
    <property type="entry name" value="DNA repair endonuclease UVH1"/>
    <property type="match status" value="1"/>
</dbReference>
<keyword evidence="13 18" id="KW-0057">Aromatic amino acid biosynthesis</keyword>
<evidence type="ECO:0000256" key="10">
    <source>
        <dbReference type="ARBA" id="ARBA00022801"/>
    </source>
</evidence>
<keyword evidence="15" id="KW-0539">Nucleus</keyword>
<keyword evidence="18" id="KW-0150">Chloroplast</keyword>
<feature type="binding site" evidence="17">
    <location>
        <position position="954"/>
    </location>
    <ligand>
        <name>phosphoenolpyruvate</name>
        <dbReference type="ChEBI" id="CHEBI:58702"/>
    </ligand>
</feature>
<feature type="compositionally biased region" description="Basic residues" evidence="19">
    <location>
        <begin position="174"/>
        <end position="192"/>
    </location>
</feature>
<evidence type="ECO:0000256" key="13">
    <source>
        <dbReference type="ARBA" id="ARBA00023141"/>
    </source>
</evidence>
<keyword evidence="22" id="KW-1185">Reference proteome</keyword>
<dbReference type="FunFam" id="3.20.20.70:FF:000128">
    <property type="entry name" value="Phospho-2-dehydro-3-deoxyheptonate aldolase"/>
    <property type="match status" value="1"/>
</dbReference>
<keyword evidence="6 18" id="KW-0808">Transferase</keyword>
<dbReference type="GO" id="GO:0006281">
    <property type="term" value="P:DNA repair"/>
    <property type="evidence" value="ECO:0007669"/>
    <property type="project" value="UniProtKB-KW"/>
</dbReference>
<evidence type="ECO:0000256" key="8">
    <source>
        <dbReference type="ARBA" id="ARBA00022759"/>
    </source>
</evidence>
<dbReference type="GO" id="GO:0003849">
    <property type="term" value="F:3-deoxy-7-phosphoheptulonate synthase activity"/>
    <property type="evidence" value="ECO:0007669"/>
    <property type="project" value="UniProtKB-EC"/>
</dbReference>